<evidence type="ECO:0000256" key="5">
    <source>
        <dbReference type="ARBA" id="ARBA00023242"/>
    </source>
</evidence>
<evidence type="ECO:0000313" key="9">
    <source>
        <dbReference type="Proteomes" id="UP000026915"/>
    </source>
</evidence>
<evidence type="ECO:0000256" key="2">
    <source>
        <dbReference type="ARBA" id="ARBA00022574"/>
    </source>
</evidence>
<dbReference type="Gramene" id="EOX94712">
    <property type="protein sequence ID" value="EOX94712"/>
    <property type="gene ID" value="TCM_004325"/>
</dbReference>
<dbReference type="InterPro" id="IPR036322">
    <property type="entry name" value="WD40_repeat_dom_sf"/>
</dbReference>
<proteinExistence type="predicted"/>
<dbReference type="PROSITE" id="PS50294">
    <property type="entry name" value="WD_REPEATS_REGION"/>
    <property type="match status" value="1"/>
</dbReference>
<keyword evidence="3" id="KW-0819">tRNA processing</keyword>
<keyword evidence="4" id="KW-0677">Repeat</keyword>
<keyword evidence="9" id="KW-1185">Reference proteome</keyword>
<dbReference type="InterPro" id="IPR015943">
    <property type="entry name" value="WD40/YVTN_repeat-like_dom_sf"/>
</dbReference>
<dbReference type="Gene3D" id="2.130.10.10">
    <property type="entry name" value="YVTN repeat-like/Quinoprotein amine dehydrogenase"/>
    <property type="match status" value="2"/>
</dbReference>
<dbReference type="SMART" id="SM00320">
    <property type="entry name" value="WD40"/>
    <property type="match status" value="3"/>
</dbReference>
<organism evidence="8 9">
    <name type="scientific">Theobroma cacao</name>
    <name type="common">Cacao</name>
    <name type="synonym">Cocoa</name>
    <dbReference type="NCBI Taxonomy" id="3641"/>
    <lineage>
        <taxon>Eukaryota</taxon>
        <taxon>Viridiplantae</taxon>
        <taxon>Streptophyta</taxon>
        <taxon>Embryophyta</taxon>
        <taxon>Tracheophyta</taxon>
        <taxon>Spermatophyta</taxon>
        <taxon>Magnoliopsida</taxon>
        <taxon>eudicotyledons</taxon>
        <taxon>Gunneridae</taxon>
        <taxon>Pentapetalae</taxon>
        <taxon>rosids</taxon>
        <taxon>malvids</taxon>
        <taxon>Malvales</taxon>
        <taxon>Malvaceae</taxon>
        <taxon>Byttnerioideae</taxon>
        <taxon>Theobroma</taxon>
    </lineage>
</organism>
<dbReference type="GO" id="GO:0005634">
    <property type="term" value="C:nucleus"/>
    <property type="evidence" value="ECO:0007669"/>
    <property type="project" value="UniProtKB-SubCell"/>
</dbReference>
<evidence type="ECO:0000256" key="3">
    <source>
        <dbReference type="ARBA" id="ARBA00022694"/>
    </source>
</evidence>
<dbReference type="Proteomes" id="UP000026915">
    <property type="component" value="Chromosome 1"/>
</dbReference>
<dbReference type="AlphaFoldDB" id="A0A061DQP8"/>
<dbReference type="PROSITE" id="PS50082">
    <property type="entry name" value="WD_REPEATS_2"/>
    <property type="match status" value="1"/>
</dbReference>
<gene>
    <name evidence="8" type="ORF">TCM_004325</name>
</gene>
<protein>
    <submittedName>
        <fullName evidence="8">Transducin/WD40 repeat-like superfamily protein isoform 2</fullName>
    </submittedName>
</protein>
<comment type="subcellular location">
    <subcellularLocation>
        <location evidence="1">Nucleus</location>
    </subcellularLocation>
</comment>
<dbReference type="PANTHER" id="PTHR16288:SF0">
    <property type="entry name" value="TRNA (GUANINE-N(7)-)-METHYLTRANSFERASE NON-CATALYTIC SUBUNIT WDR4"/>
    <property type="match status" value="1"/>
</dbReference>
<accession>A0A061DQP8</accession>
<evidence type="ECO:0000256" key="4">
    <source>
        <dbReference type="ARBA" id="ARBA00022737"/>
    </source>
</evidence>
<feature type="compositionally biased region" description="Basic and acidic residues" evidence="7">
    <location>
        <begin position="12"/>
        <end position="30"/>
    </location>
</feature>
<feature type="repeat" description="WD" evidence="6">
    <location>
        <begin position="76"/>
        <end position="117"/>
    </location>
</feature>
<dbReference type="EMBL" id="CM001879">
    <property type="protein sequence ID" value="EOX94712.1"/>
    <property type="molecule type" value="Genomic_DNA"/>
</dbReference>
<evidence type="ECO:0000256" key="7">
    <source>
        <dbReference type="SAM" id="MobiDB-lite"/>
    </source>
</evidence>
<dbReference type="InterPro" id="IPR001680">
    <property type="entry name" value="WD40_rpt"/>
</dbReference>
<dbReference type="PANTHER" id="PTHR16288">
    <property type="entry name" value="WD40 REPEAT PROTEIN 4"/>
    <property type="match status" value="1"/>
</dbReference>
<dbReference type="GO" id="GO:0036265">
    <property type="term" value="P:RNA (guanine-N7)-methylation"/>
    <property type="evidence" value="ECO:0007669"/>
    <property type="project" value="InterPro"/>
</dbReference>
<dbReference type="SUPFAM" id="SSF50978">
    <property type="entry name" value="WD40 repeat-like"/>
    <property type="match status" value="1"/>
</dbReference>
<keyword evidence="5" id="KW-0539">Nucleus</keyword>
<name>A0A061DQP8_THECC</name>
<dbReference type="FunFam" id="2.130.10.10:FF:001042">
    <property type="entry name" value="tRNA (guanine-N(7)-)-methyltransferase non-catalytic subunit"/>
    <property type="match status" value="1"/>
</dbReference>
<evidence type="ECO:0000256" key="6">
    <source>
        <dbReference type="PROSITE-ProRule" id="PRU00221"/>
    </source>
</evidence>
<dbReference type="Pfam" id="PF00400">
    <property type="entry name" value="WD40"/>
    <property type="match status" value="2"/>
</dbReference>
<feature type="region of interest" description="Disordered" evidence="7">
    <location>
        <begin position="1"/>
        <end position="30"/>
    </location>
</feature>
<evidence type="ECO:0000256" key="1">
    <source>
        <dbReference type="ARBA" id="ARBA00004123"/>
    </source>
</evidence>
<evidence type="ECO:0000313" key="8">
    <source>
        <dbReference type="EMBL" id="EOX94712.1"/>
    </source>
</evidence>
<feature type="compositionally biased region" description="Acidic residues" evidence="7">
    <location>
        <begin position="1"/>
        <end position="11"/>
    </location>
</feature>
<dbReference type="InterPro" id="IPR028884">
    <property type="entry name" value="Trm82"/>
</dbReference>
<reference evidence="8 9" key="1">
    <citation type="journal article" date="2013" name="Genome Biol.">
        <title>The genome sequence of the most widely cultivated cacao type and its use to identify candidate genes regulating pod color.</title>
        <authorList>
            <person name="Motamayor J.C."/>
            <person name="Mockaitis K."/>
            <person name="Schmutz J."/>
            <person name="Haiminen N."/>
            <person name="Iii D.L."/>
            <person name="Cornejo O."/>
            <person name="Findley S.D."/>
            <person name="Zheng P."/>
            <person name="Utro F."/>
            <person name="Royaert S."/>
            <person name="Saski C."/>
            <person name="Jenkins J."/>
            <person name="Podicheti R."/>
            <person name="Zhao M."/>
            <person name="Scheffler B.E."/>
            <person name="Stack J.C."/>
            <person name="Feltus F.A."/>
            <person name="Mustiga G.M."/>
            <person name="Amores F."/>
            <person name="Phillips W."/>
            <person name="Marelli J.P."/>
            <person name="May G.D."/>
            <person name="Shapiro H."/>
            <person name="Ma J."/>
            <person name="Bustamante C.D."/>
            <person name="Schnell R.J."/>
            <person name="Main D."/>
            <person name="Gilbert D."/>
            <person name="Parida L."/>
            <person name="Kuhn D.N."/>
        </authorList>
    </citation>
    <scope>NUCLEOTIDE SEQUENCE [LARGE SCALE GENOMIC DNA]</scope>
    <source>
        <strain evidence="9">cv. Matina 1-6</strain>
    </source>
</reference>
<keyword evidence="2 6" id="KW-0853">WD repeat</keyword>
<sequence length="349" mass="37964">MEDPPIEECEHDDINKTEQDTQMEESKQNNKDVEVAPALIAVHPTQNSVAVSVGSDLRVFNVPEDCAVTLVDESGGASHNDSIRAIKYGANGKLFVSAGDDKLVKVWSTESWRCISTVYSEKRVSALAVSNDGLHVCFADKFGVVWVVDLPGVDGSEAPLNRKAVPLLGHYCSIITSLEFSPDGRFIVSADRDFKIRVTVFPKKPLDGAHEIQSFCLGHKEVVSIVGENFIPTSLGSSISGGLLWMVTGASKLSGSDHSSLSRVKVISGFRKSSPDSLEQEPVVLGDCEIPGGAKLLEKLQGSISIDEKVFLAAAEAVKTAMCNLLIKKQYSVEKRECRKRTRNDKKMR</sequence>
<dbReference type="HOGENOM" id="CLU_051755_0_0_1"/>
<dbReference type="GO" id="GO:0008033">
    <property type="term" value="P:tRNA processing"/>
    <property type="evidence" value="ECO:0007669"/>
    <property type="project" value="UniProtKB-KW"/>
</dbReference>